<dbReference type="GO" id="GO:0005634">
    <property type="term" value="C:nucleus"/>
    <property type="evidence" value="ECO:0007669"/>
    <property type="project" value="TreeGrafter"/>
</dbReference>
<reference evidence="3" key="3">
    <citation type="submission" date="2025-09" db="UniProtKB">
        <authorList>
            <consortium name="Ensembl"/>
        </authorList>
    </citation>
    <scope>IDENTIFICATION</scope>
</reference>
<dbReference type="Ensembl" id="ENSGMOT00000011134.2">
    <property type="protein sequence ID" value="ENSGMOP00000010836.2"/>
    <property type="gene ID" value="ENSGMOG00000010131.2"/>
</dbReference>
<accession>A0A8C4ZBW4</accession>
<name>A0A8C4ZBW4_GADMO</name>
<evidence type="ECO:0000256" key="1">
    <source>
        <dbReference type="ARBA" id="ARBA00009207"/>
    </source>
</evidence>
<sequence length="392" mass="42520">MEIDAILEAFRDFEEKETKESCPILEQLLIDVAKTGETFIPWSKFKTYFLFKMENVMDDFHASSPEQRGSPNPNVVYVPFDAMKERIVKIVDGYSGVPFTIQRLCELITDPTRNYTGTEKFLRGVEKNVMVVSCVRPPSEKNGESTVSRMNGGPFPDSSSVHSDSILNGPVVPPKPLTISFSTNGPPSAVDSRERKPPPEDRTERHISGSMSQEGEGSPRARREKSQRWGTEDRPYRPLQEVKRLKVEHRQEEDTAGDEGERRASTSPTGSGVVTETQESPRGTGKTGKNAASSGAVASGCSEPGSPTSPPSNRTEESSYSETDLDPDLILQTDMTTDPSEQLDPSGTGQSPEGQNNGDGSADGASLNDNKPPLSSACSTADLPTEGAAESK</sequence>
<dbReference type="GeneTree" id="ENSGT00940000162859"/>
<evidence type="ECO:0008006" key="5">
    <source>
        <dbReference type="Google" id="ProtNLM"/>
    </source>
</evidence>
<evidence type="ECO:0000256" key="2">
    <source>
        <dbReference type="SAM" id="MobiDB-lite"/>
    </source>
</evidence>
<feature type="compositionally biased region" description="Polar residues" evidence="2">
    <location>
        <begin position="265"/>
        <end position="281"/>
    </location>
</feature>
<feature type="compositionally biased region" description="Polar residues" evidence="2">
    <location>
        <begin position="333"/>
        <end position="359"/>
    </location>
</feature>
<dbReference type="PANTHER" id="PTHR16487">
    <property type="entry name" value="PPP4R2-RELATED PROTEIN"/>
    <property type="match status" value="1"/>
</dbReference>
<feature type="compositionally biased region" description="Polar residues" evidence="2">
    <location>
        <begin position="157"/>
        <end position="166"/>
    </location>
</feature>
<proteinExistence type="inferred from homology"/>
<comment type="similarity">
    <text evidence="1">Belongs to the PPP4R2 family.</text>
</comment>
<evidence type="ECO:0000313" key="3">
    <source>
        <dbReference type="Ensembl" id="ENSGMOP00000010836.2"/>
    </source>
</evidence>
<organism evidence="3 4">
    <name type="scientific">Gadus morhua</name>
    <name type="common">Atlantic cod</name>
    <dbReference type="NCBI Taxonomy" id="8049"/>
    <lineage>
        <taxon>Eukaryota</taxon>
        <taxon>Metazoa</taxon>
        <taxon>Chordata</taxon>
        <taxon>Craniata</taxon>
        <taxon>Vertebrata</taxon>
        <taxon>Euteleostomi</taxon>
        <taxon>Actinopterygii</taxon>
        <taxon>Neopterygii</taxon>
        <taxon>Teleostei</taxon>
        <taxon>Neoteleostei</taxon>
        <taxon>Acanthomorphata</taxon>
        <taxon>Zeiogadaria</taxon>
        <taxon>Gadariae</taxon>
        <taxon>Gadiformes</taxon>
        <taxon>Gadoidei</taxon>
        <taxon>Gadidae</taxon>
        <taxon>Gadus</taxon>
    </lineage>
</organism>
<keyword evidence="4" id="KW-1185">Reference proteome</keyword>
<protein>
    <recommendedName>
        <fullName evidence="5">Serine/threonine-protein phosphatase 4 regulatory subunit 2-A-like</fullName>
    </recommendedName>
</protein>
<dbReference type="Pfam" id="PF09184">
    <property type="entry name" value="PPP4R2"/>
    <property type="match status" value="1"/>
</dbReference>
<dbReference type="GO" id="GO:0005737">
    <property type="term" value="C:cytoplasm"/>
    <property type="evidence" value="ECO:0007669"/>
    <property type="project" value="TreeGrafter"/>
</dbReference>
<dbReference type="PANTHER" id="PTHR16487:SF0">
    <property type="entry name" value="PROTEIN PHOSPHATASE 4 REGULATORY SUBUNIT 2-RELATED"/>
    <property type="match status" value="1"/>
</dbReference>
<dbReference type="GO" id="GO:0030289">
    <property type="term" value="C:protein phosphatase 4 complex"/>
    <property type="evidence" value="ECO:0007669"/>
    <property type="project" value="InterPro"/>
</dbReference>
<feature type="compositionally biased region" description="Basic and acidic residues" evidence="2">
    <location>
        <begin position="191"/>
        <end position="207"/>
    </location>
</feature>
<dbReference type="AlphaFoldDB" id="A0A8C4ZBW4"/>
<dbReference type="GO" id="GO:0019888">
    <property type="term" value="F:protein phosphatase regulator activity"/>
    <property type="evidence" value="ECO:0007669"/>
    <property type="project" value="InterPro"/>
</dbReference>
<reference evidence="3" key="2">
    <citation type="submission" date="2025-08" db="UniProtKB">
        <authorList>
            <consortium name="Ensembl"/>
        </authorList>
    </citation>
    <scope>IDENTIFICATION</scope>
</reference>
<feature type="region of interest" description="Disordered" evidence="2">
    <location>
        <begin position="136"/>
        <end position="392"/>
    </location>
</feature>
<evidence type="ECO:0000313" key="4">
    <source>
        <dbReference type="Proteomes" id="UP000694546"/>
    </source>
</evidence>
<feature type="compositionally biased region" description="Low complexity" evidence="2">
    <location>
        <begin position="291"/>
        <end position="302"/>
    </location>
</feature>
<dbReference type="InterPro" id="IPR015267">
    <property type="entry name" value="PPP4R2"/>
</dbReference>
<reference evidence="3" key="1">
    <citation type="submission" date="2019-07" db="EMBL/GenBank/DDBJ databases">
        <authorList>
            <consortium name="Wellcome Sanger Institute Data Sharing"/>
        </authorList>
    </citation>
    <scope>NUCLEOTIDE SEQUENCE [LARGE SCALE GENOMIC DNA]</scope>
</reference>
<dbReference type="Proteomes" id="UP000694546">
    <property type="component" value="Chromosome 1"/>
</dbReference>
<feature type="compositionally biased region" description="Basic and acidic residues" evidence="2">
    <location>
        <begin position="217"/>
        <end position="264"/>
    </location>
</feature>